<accession>A0ABQ7Q2U0</accession>
<dbReference type="EMBL" id="JAHIBW010000022">
    <property type="protein sequence ID" value="KAG7299548.1"/>
    <property type="molecule type" value="Genomic_DNA"/>
</dbReference>
<feature type="region of interest" description="Disordered" evidence="1">
    <location>
        <begin position="1"/>
        <end position="67"/>
    </location>
</feature>
<comment type="caution">
    <text evidence="2">The sequence shown here is derived from an EMBL/GenBank/DDBJ whole genome shotgun (WGS) entry which is preliminary data.</text>
</comment>
<evidence type="ECO:0000256" key="1">
    <source>
        <dbReference type="SAM" id="MobiDB-lite"/>
    </source>
</evidence>
<keyword evidence="3" id="KW-1185">Reference proteome</keyword>
<sequence length="126" mass="13485">MRHRPINMRDSVGAGGVSGGYKYRPRRPPSAGVTPSPPGTTTTSISTDAFSPTHESKTNKKNTRQRASRVFVASSGLSVSRKQPPGRLVKTSRLRLGSAAPVPWATVSSARAHKPGRCHYFCPDTG</sequence>
<reference evidence="2 3" key="1">
    <citation type="submission" date="2021-06" db="EMBL/GenBank/DDBJ databases">
        <title>A haploid diamondback moth (Plutella xylostella L.) genome assembly resolves 31 chromosomes and identifies a diamide resistance mutation.</title>
        <authorList>
            <person name="Ward C.M."/>
            <person name="Perry K.D."/>
            <person name="Baker G."/>
            <person name="Powis K."/>
            <person name="Heckel D.G."/>
            <person name="Baxter S.W."/>
        </authorList>
    </citation>
    <scope>NUCLEOTIDE SEQUENCE [LARGE SCALE GENOMIC DNA]</scope>
    <source>
        <strain evidence="2 3">LV</strain>
        <tissue evidence="2">Single pupa</tissue>
    </source>
</reference>
<evidence type="ECO:0000313" key="2">
    <source>
        <dbReference type="EMBL" id="KAG7299548.1"/>
    </source>
</evidence>
<name>A0ABQ7Q2U0_PLUXY</name>
<proteinExistence type="predicted"/>
<dbReference type="Proteomes" id="UP000823941">
    <property type="component" value="Chromosome 22"/>
</dbReference>
<organism evidence="2 3">
    <name type="scientific">Plutella xylostella</name>
    <name type="common">Diamondback moth</name>
    <name type="synonym">Plutella maculipennis</name>
    <dbReference type="NCBI Taxonomy" id="51655"/>
    <lineage>
        <taxon>Eukaryota</taxon>
        <taxon>Metazoa</taxon>
        <taxon>Ecdysozoa</taxon>
        <taxon>Arthropoda</taxon>
        <taxon>Hexapoda</taxon>
        <taxon>Insecta</taxon>
        <taxon>Pterygota</taxon>
        <taxon>Neoptera</taxon>
        <taxon>Endopterygota</taxon>
        <taxon>Lepidoptera</taxon>
        <taxon>Glossata</taxon>
        <taxon>Ditrysia</taxon>
        <taxon>Yponomeutoidea</taxon>
        <taxon>Plutellidae</taxon>
        <taxon>Plutella</taxon>
    </lineage>
</organism>
<evidence type="ECO:0000313" key="3">
    <source>
        <dbReference type="Proteomes" id="UP000823941"/>
    </source>
</evidence>
<protein>
    <submittedName>
        <fullName evidence="2">Uncharacterized protein</fullName>
    </submittedName>
</protein>
<feature type="compositionally biased region" description="Low complexity" evidence="1">
    <location>
        <begin position="29"/>
        <end position="47"/>
    </location>
</feature>
<gene>
    <name evidence="2" type="ORF">JYU34_016509</name>
</gene>